<keyword evidence="2" id="KW-0732">Signal</keyword>
<reference evidence="3" key="1">
    <citation type="submission" date="2023-08" db="EMBL/GenBank/DDBJ databases">
        <authorList>
            <person name="Audoor S."/>
            <person name="Bilcke G."/>
        </authorList>
    </citation>
    <scope>NUCLEOTIDE SEQUENCE</scope>
</reference>
<feature type="region of interest" description="Disordered" evidence="1">
    <location>
        <begin position="197"/>
        <end position="236"/>
    </location>
</feature>
<evidence type="ECO:0000256" key="2">
    <source>
        <dbReference type="SAM" id="SignalP"/>
    </source>
</evidence>
<evidence type="ECO:0000313" key="4">
    <source>
        <dbReference type="Proteomes" id="UP001295423"/>
    </source>
</evidence>
<accession>A0AAD2FQH4</accession>
<feature type="signal peptide" evidence="2">
    <location>
        <begin position="1"/>
        <end position="21"/>
    </location>
</feature>
<feature type="chain" id="PRO_5042242109" evidence="2">
    <location>
        <begin position="22"/>
        <end position="309"/>
    </location>
</feature>
<evidence type="ECO:0000313" key="3">
    <source>
        <dbReference type="EMBL" id="CAJ1949594.1"/>
    </source>
</evidence>
<keyword evidence="4" id="KW-1185">Reference proteome</keyword>
<dbReference type="EMBL" id="CAKOGP040001758">
    <property type="protein sequence ID" value="CAJ1949594.1"/>
    <property type="molecule type" value="Genomic_DNA"/>
</dbReference>
<protein>
    <submittedName>
        <fullName evidence="3">Uncharacterized protein</fullName>
    </submittedName>
</protein>
<sequence length="309" mass="34002">MHIRKGALILKSLALIEVTSSLMVPIKRRQLRTTFQRTFTTQRLASSPLGGDFAGLDATFDPIDGSFIPIPVHLMDASLLEWGQEPKCLETLVSEDLMDDMKMERTSIVVLPATGCGVDNLETMKKSETLDMNEKDVNGDVIGVQYESSSGDHDNKSYRLESIFGMDEGYRMRVVLDLISCKEKLFTVKSPVHLHYERRTSDESTGGTRADGGGLDGRTVSGLLGPELSKQKSFAEDTPREQSYIEDGVHHLGLPGNVTISYSSMTPNSWTCDICHELDDKIRGVTTAALQFGGGDADFMVEAWEGAQD</sequence>
<evidence type="ECO:0000256" key="1">
    <source>
        <dbReference type="SAM" id="MobiDB-lite"/>
    </source>
</evidence>
<comment type="caution">
    <text evidence="3">The sequence shown here is derived from an EMBL/GenBank/DDBJ whole genome shotgun (WGS) entry which is preliminary data.</text>
</comment>
<dbReference type="Proteomes" id="UP001295423">
    <property type="component" value="Unassembled WGS sequence"/>
</dbReference>
<organism evidence="3 4">
    <name type="scientific">Cylindrotheca closterium</name>
    <dbReference type="NCBI Taxonomy" id="2856"/>
    <lineage>
        <taxon>Eukaryota</taxon>
        <taxon>Sar</taxon>
        <taxon>Stramenopiles</taxon>
        <taxon>Ochrophyta</taxon>
        <taxon>Bacillariophyta</taxon>
        <taxon>Bacillariophyceae</taxon>
        <taxon>Bacillariophycidae</taxon>
        <taxon>Bacillariales</taxon>
        <taxon>Bacillariaceae</taxon>
        <taxon>Cylindrotheca</taxon>
    </lineage>
</organism>
<dbReference type="AlphaFoldDB" id="A0AAD2FQH4"/>
<name>A0AAD2FQH4_9STRA</name>
<proteinExistence type="predicted"/>
<gene>
    <name evidence="3" type="ORF">CYCCA115_LOCUS12175</name>
</gene>